<gene>
    <name evidence="2" type="ORF">EL007_03450</name>
    <name evidence="1" type="ORF">ELZ88_03460</name>
</gene>
<dbReference type="AlphaFoldDB" id="A0A3T0BUB3"/>
<proteinExistence type="predicted"/>
<reference evidence="1" key="1">
    <citation type="submission" date="2018-12" db="EMBL/GenBank/DDBJ databases">
        <title>Complete genome sequences of twenty non-typhoidal Salmonella isolates from Rwanda.</title>
        <authorList>
            <person name="Byukusenge M."/>
            <person name="Li L."/>
            <person name="Subhashinie K."/>
            <person name="Nzayirambaho M."/>
            <person name="Kuchipudi S.V."/>
            <person name="Jayarao B.M."/>
        </authorList>
    </citation>
    <scope>NUCLEOTIDE SEQUENCE</scope>
    <source>
        <strain evidence="1">RSE21</strain>
        <strain evidence="2">RSE40</strain>
    </source>
</reference>
<protein>
    <submittedName>
        <fullName evidence="1">Uncharacterized protein</fullName>
    </submittedName>
</protein>
<accession>A0A3T0BUB3</accession>
<dbReference type="EMBL" id="CP034709">
    <property type="protein sequence ID" value="AZT35973.1"/>
    <property type="molecule type" value="Genomic_DNA"/>
</dbReference>
<evidence type="ECO:0000313" key="2">
    <source>
        <dbReference type="EMBL" id="AZT40418.1"/>
    </source>
</evidence>
<evidence type="ECO:0000313" key="1">
    <source>
        <dbReference type="EMBL" id="AZT35973.1"/>
    </source>
</evidence>
<dbReference type="EMBL" id="CP034698">
    <property type="protein sequence ID" value="AZT40418.1"/>
    <property type="molecule type" value="Genomic_DNA"/>
</dbReference>
<name>A0A3T0BUB3_SALET</name>
<organism evidence="1">
    <name type="scientific">Salmonella enterica subsp. enterica serovar Karamoja</name>
    <dbReference type="NCBI Taxonomy" id="2500153"/>
    <lineage>
        <taxon>Bacteria</taxon>
        <taxon>Pseudomonadati</taxon>
        <taxon>Pseudomonadota</taxon>
        <taxon>Gammaproteobacteria</taxon>
        <taxon>Enterobacterales</taxon>
        <taxon>Enterobacteriaceae</taxon>
        <taxon>Salmonella</taxon>
    </lineage>
</organism>
<sequence>MMKNWPRWRPEFVRHKYGALLPDGGVSTLSGLQNCAIHRPDKRSAVRHYTLDYILLIYFNISTLVG</sequence>